<dbReference type="EMBL" id="UINC01064643">
    <property type="protein sequence ID" value="SVB93503.1"/>
    <property type="molecule type" value="Genomic_DNA"/>
</dbReference>
<accession>A0A382I3U0</accession>
<sequence length="24" mass="2687">MSMSNFKTGVCPIFYGRVKPDVIP</sequence>
<protein>
    <submittedName>
        <fullName evidence="1">Uncharacterized protein</fullName>
    </submittedName>
</protein>
<gene>
    <name evidence="1" type="ORF">METZ01_LOCUS246357</name>
</gene>
<dbReference type="AlphaFoldDB" id="A0A382I3U0"/>
<name>A0A382I3U0_9ZZZZ</name>
<evidence type="ECO:0000313" key="1">
    <source>
        <dbReference type="EMBL" id="SVB93503.1"/>
    </source>
</evidence>
<proteinExistence type="predicted"/>
<organism evidence="1">
    <name type="scientific">marine metagenome</name>
    <dbReference type="NCBI Taxonomy" id="408172"/>
    <lineage>
        <taxon>unclassified sequences</taxon>
        <taxon>metagenomes</taxon>
        <taxon>ecological metagenomes</taxon>
    </lineage>
</organism>
<feature type="non-terminal residue" evidence="1">
    <location>
        <position position="24"/>
    </location>
</feature>
<reference evidence="1" key="1">
    <citation type="submission" date="2018-05" db="EMBL/GenBank/DDBJ databases">
        <authorList>
            <person name="Lanie J.A."/>
            <person name="Ng W.-L."/>
            <person name="Kazmierczak K.M."/>
            <person name="Andrzejewski T.M."/>
            <person name="Davidsen T.M."/>
            <person name="Wayne K.J."/>
            <person name="Tettelin H."/>
            <person name="Glass J.I."/>
            <person name="Rusch D."/>
            <person name="Podicherti R."/>
            <person name="Tsui H.-C.T."/>
            <person name="Winkler M.E."/>
        </authorList>
    </citation>
    <scope>NUCLEOTIDE SEQUENCE</scope>
</reference>